<proteinExistence type="predicted"/>
<reference evidence="1" key="1">
    <citation type="journal article" date="2020" name="Int. J. Mol. Sci.">
        <title>Phage S144, A New Polyvalent Phage Infecting Salmonella spp. and Cronobacter sakazakii.</title>
        <authorList>
            <person name="Gambino M."/>
            <person name="Norgaard Sorensen A."/>
            <person name="Ahern S."/>
            <person name="Smyrlis G."/>
            <person name="Gencay Y.E."/>
            <person name="Hendrix H."/>
            <person name="Neve H."/>
            <person name="Noben J.P."/>
            <person name="Lavigne R."/>
            <person name="Brondsted L."/>
        </authorList>
    </citation>
    <scope>NUCLEOTIDE SEQUENCE [LARGE SCALE GENOMIC DNA]</scope>
</reference>
<name>A0A7G5CF65_9CAUD</name>
<sequence length="62" mass="7055">MVVKIMKELKLTADELAHLIELLESNAQIVSDQIESSVEDNSRVSDLLEQFRLTIQISTKLQ</sequence>
<accession>A0A7G5CF65</accession>
<dbReference type="Proteomes" id="UP000515366">
    <property type="component" value="Segment"/>
</dbReference>
<protein>
    <submittedName>
        <fullName evidence="1">Uncharacterized protein</fullName>
    </submittedName>
</protein>
<organism evidence="1">
    <name type="scientific">Salmonella phage S144</name>
    <dbReference type="NCBI Taxonomy" id="2759179"/>
    <lineage>
        <taxon>Viruses</taxon>
        <taxon>Duplodnaviria</taxon>
        <taxon>Heunggongvirae</taxon>
        <taxon>Uroviricota</taxon>
        <taxon>Caudoviricetes</taxon>
        <taxon>Loughboroughvirus</taxon>
        <taxon>Loughboroughvirus ZCSE2</taxon>
    </lineage>
</organism>
<evidence type="ECO:0000313" key="1">
    <source>
        <dbReference type="EMBL" id="QMV47901.1"/>
    </source>
</evidence>
<dbReference type="EMBL" id="MT663719">
    <property type="protein sequence ID" value="QMV47901.1"/>
    <property type="molecule type" value="Genomic_DNA"/>
</dbReference>